<dbReference type="InterPro" id="IPR050237">
    <property type="entry name" value="ATP-dep_AMP-bd_enzyme"/>
</dbReference>
<proteinExistence type="inferred from homology"/>
<dbReference type="Gene3D" id="3.30.300.30">
    <property type="match status" value="1"/>
</dbReference>
<feature type="domain" description="AMP-binding enzyme C-terminal" evidence="4">
    <location>
        <begin position="479"/>
        <end position="555"/>
    </location>
</feature>
<comment type="caution">
    <text evidence="5">The sequence shown here is derived from an EMBL/GenBank/DDBJ whole genome shotgun (WGS) entry which is preliminary data.</text>
</comment>
<gene>
    <name evidence="5" type="ORF">CLV47_111123</name>
</gene>
<organism evidence="5 6">
    <name type="scientific">Antricoccus suffuscus</name>
    <dbReference type="NCBI Taxonomy" id="1629062"/>
    <lineage>
        <taxon>Bacteria</taxon>
        <taxon>Bacillati</taxon>
        <taxon>Actinomycetota</taxon>
        <taxon>Actinomycetes</taxon>
        <taxon>Geodermatophilales</taxon>
        <taxon>Antricoccaceae</taxon>
        <taxon>Antricoccus</taxon>
    </lineage>
</organism>
<dbReference type="PROSITE" id="PS00455">
    <property type="entry name" value="AMP_BINDING"/>
    <property type="match status" value="1"/>
</dbReference>
<dbReference type="EMBL" id="PVUE01000011">
    <property type="protein sequence ID" value="PRZ41245.1"/>
    <property type="molecule type" value="Genomic_DNA"/>
</dbReference>
<sequence>MERTLTTISSPPQRTELVEQLTAAGQPFELVDQVVRGIPMRVYSTGPQTLREMLLESAAFGDRPFTVYGDEHVTYAEHIRLVAGLAQYLRQEYGLSKGDRIAVAMRNYPEWAPVFFAGQVLGVVVVPLNAWWTAPELVYGLTDAGAKLVVADAERTALLAQHLPDVPMIEVRGTEPSRPGVRTWHDVLNALDPDASIPDVEVDPDDDATILYTSGTTGKPKGAVGSHRNHCTNVRNTLLGGVVSAAIVAGGEIPVPDPAAPQPGTLCTFPLFHIAGVSGLTTSIAAGGKLALQYKWDVDEACELLEREHLTSFVGVPTVVRQFVAALAERPAAGTSLMGIAAGGSPIPPDLVGRIGTIERAPGNGYGLTETTSAVVSNGGADYLARPDSVGRCQPNADLRIVDPVTGDAVPDGQIGELWFRGPNVVRGYWNNPDATASAFVDGWFRTGDLGFVTDDWVYVADRIKDVIIRGGENIYCAEVEAALFEHEGVEDVALVGIPHESLGEVAVAVIVPRSDANVAVGDIQQHVAGRLASFKVPEHVIFQDEPLPRTPTGKILKRDLRTTVLDGMDA</sequence>
<accession>A0A2T0ZY16</accession>
<dbReference type="PANTHER" id="PTHR43767:SF1">
    <property type="entry name" value="NONRIBOSOMAL PEPTIDE SYNTHASE PES1 (EUROFUNG)-RELATED"/>
    <property type="match status" value="1"/>
</dbReference>
<evidence type="ECO:0000256" key="1">
    <source>
        <dbReference type="ARBA" id="ARBA00006432"/>
    </source>
</evidence>
<protein>
    <submittedName>
        <fullName evidence="5">Long-chain acyl-CoA synthetase</fullName>
    </submittedName>
</protein>
<dbReference type="GO" id="GO:0016878">
    <property type="term" value="F:acid-thiol ligase activity"/>
    <property type="evidence" value="ECO:0007669"/>
    <property type="project" value="UniProtKB-ARBA"/>
</dbReference>
<dbReference type="Proteomes" id="UP000237752">
    <property type="component" value="Unassembled WGS sequence"/>
</dbReference>
<reference evidence="5 6" key="1">
    <citation type="submission" date="2018-03" db="EMBL/GenBank/DDBJ databases">
        <title>Genomic Encyclopedia of Archaeal and Bacterial Type Strains, Phase II (KMG-II): from individual species to whole genera.</title>
        <authorList>
            <person name="Goeker M."/>
        </authorList>
    </citation>
    <scope>NUCLEOTIDE SEQUENCE [LARGE SCALE GENOMIC DNA]</scope>
    <source>
        <strain evidence="5 6">DSM 100065</strain>
    </source>
</reference>
<feature type="domain" description="AMP-dependent synthetase/ligase" evidence="3">
    <location>
        <begin position="58"/>
        <end position="430"/>
    </location>
</feature>
<dbReference type="InterPro" id="IPR025110">
    <property type="entry name" value="AMP-bd_C"/>
</dbReference>
<dbReference type="OrthoDB" id="9803968at2"/>
<keyword evidence="6" id="KW-1185">Reference proteome</keyword>
<dbReference type="PANTHER" id="PTHR43767">
    <property type="entry name" value="LONG-CHAIN-FATTY-ACID--COA LIGASE"/>
    <property type="match status" value="1"/>
</dbReference>
<dbReference type="Gene3D" id="3.40.50.12780">
    <property type="entry name" value="N-terminal domain of ligase-like"/>
    <property type="match status" value="1"/>
</dbReference>
<dbReference type="SUPFAM" id="SSF56801">
    <property type="entry name" value="Acetyl-CoA synthetase-like"/>
    <property type="match status" value="1"/>
</dbReference>
<dbReference type="FunFam" id="3.30.300.30:FF:000008">
    <property type="entry name" value="2,3-dihydroxybenzoate-AMP ligase"/>
    <property type="match status" value="1"/>
</dbReference>
<dbReference type="InterPro" id="IPR020845">
    <property type="entry name" value="AMP-binding_CS"/>
</dbReference>
<dbReference type="InterPro" id="IPR042099">
    <property type="entry name" value="ANL_N_sf"/>
</dbReference>
<keyword evidence="2" id="KW-0436">Ligase</keyword>
<evidence type="ECO:0000259" key="3">
    <source>
        <dbReference type="Pfam" id="PF00501"/>
    </source>
</evidence>
<evidence type="ECO:0000313" key="5">
    <source>
        <dbReference type="EMBL" id="PRZ41245.1"/>
    </source>
</evidence>
<name>A0A2T0ZY16_9ACTN</name>
<evidence type="ECO:0000313" key="6">
    <source>
        <dbReference type="Proteomes" id="UP000237752"/>
    </source>
</evidence>
<dbReference type="AlphaFoldDB" id="A0A2T0ZY16"/>
<evidence type="ECO:0000256" key="2">
    <source>
        <dbReference type="ARBA" id="ARBA00022598"/>
    </source>
</evidence>
<dbReference type="Pfam" id="PF00501">
    <property type="entry name" value="AMP-binding"/>
    <property type="match status" value="1"/>
</dbReference>
<dbReference type="Pfam" id="PF13193">
    <property type="entry name" value="AMP-binding_C"/>
    <property type="match status" value="1"/>
</dbReference>
<comment type="similarity">
    <text evidence="1">Belongs to the ATP-dependent AMP-binding enzyme family.</text>
</comment>
<evidence type="ECO:0000259" key="4">
    <source>
        <dbReference type="Pfam" id="PF13193"/>
    </source>
</evidence>
<dbReference type="InterPro" id="IPR000873">
    <property type="entry name" value="AMP-dep_synth/lig_dom"/>
</dbReference>
<dbReference type="InterPro" id="IPR045851">
    <property type="entry name" value="AMP-bd_C_sf"/>
</dbReference>